<dbReference type="RefSeq" id="WP_048090837.1">
    <property type="nucleotide sequence ID" value="NZ_CP009552.1"/>
</dbReference>
<reference evidence="2 3" key="1">
    <citation type="journal article" date="2015" name="Appl. Environ. Microbiol.">
        <title>The Geoglobus acetivorans genome: Fe(III) reduction, acetate utilization, autotrophic growth, and degradation of aromatic compounds in a hyperthermophilic archaeon.</title>
        <authorList>
            <person name="Mardanov A.V."/>
            <person name="Slododkina G.B."/>
            <person name="Slobodkin A.I."/>
            <person name="Beletsky A.V."/>
            <person name="Gavrilov S.N."/>
            <person name="Kublanov I.V."/>
            <person name="Bonch-Osmolovskaya E.A."/>
            <person name="Skryabin K.G."/>
            <person name="Ravin N.V."/>
        </authorList>
    </citation>
    <scope>NUCLEOTIDE SEQUENCE [LARGE SCALE GENOMIC DNA]</scope>
    <source>
        <strain evidence="2 3">SBH6</strain>
    </source>
</reference>
<accession>A0A0A7GBS8</accession>
<dbReference type="KEGG" id="gac:GACE_0447"/>
<feature type="transmembrane region" description="Helical" evidence="1">
    <location>
        <begin position="41"/>
        <end position="59"/>
    </location>
</feature>
<evidence type="ECO:0000256" key="1">
    <source>
        <dbReference type="SAM" id="Phobius"/>
    </source>
</evidence>
<proteinExistence type="predicted"/>
<dbReference type="Proteomes" id="UP000030624">
    <property type="component" value="Chromosome"/>
</dbReference>
<name>A0A0A7GBS8_GEOAI</name>
<evidence type="ECO:0000313" key="2">
    <source>
        <dbReference type="EMBL" id="AIY89505.1"/>
    </source>
</evidence>
<evidence type="ECO:0000313" key="3">
    <source>
        <dbReference type="Proteomes" id="UP000030624"/>
    </source>
</evidence>
<dbReference type="HOGENOM" id="CLU_160720_2_0_2"/>
<organism evidence="2 3">
    <name type="scientific">Geoglobus acetivorans</name>
    <dbReference type="NCBI Taxonomy" id="565033"/>
    <lineage>
        <taxon>Archaea</taxon>
        <taxon>Methanobacteriati</taxon>
        <taxon>Methanobacteriota</taxon>
        <taxon>Archaeoglobi</taxon>
        <taxon>Archaeoglobales</taxon>
        <taxon>Archaeoglobaceae</taxon>
        <taxon>Geoglobus</taxon>
    </lineage>
</organism>
<dbReference type="AlphaFoldDB" id="A0A0A7GBS8"/>
<gene>
    <name evidence="2" type="ORF">GACE_0447</name>
</gene>
<dbReference type="EMBL" id="CP009552">
    <property type="protein sequence ID" value="AIY89505.1"/>
    <property type="molecule type" value="Genomic_DNA"/>
</dbReference>
<dbReference type="eggNOG" id="ENOG502N58N">
    <property type="taxonomic scope" value="Archaea"/>
</dbReference>
<keyword evidence="1" id="KW-0472">Membrane</keyword>
<protein>
    <submittedName>
        <fullName evidence="2">Uncharacterized protein</fullName>
    </submittedName>
</protein>
<dbReference type="GeneID" id="24797051"/>
<sequence>MIELDAERWMKYLYAIAALLITADIAYYFAAHPEHHFSWEIPAFSAAYGFVMCILLVVVSKSIGRFIMRDEDYYERLGR</sequence>
<dbReference type="STRING" id="565033.GACE_0447"/>
<feature type="transmembrane region" description="Helical" evidence="1">
    <location>
        <begin position="12"/>
        <end position="29"/>
    </location>
</feature>
<keyword evidence="1" id="KW-1133">Transmembrane helix</keyword>
<keyword evidence="1" id="KW-0812">Transmembrane</keyword>